<organism evidence="2 3">
    <name type="scientific">Thalassobaculum litoreum DSM 18839</name>
    <dbReference type="NCBI Taxonomy" id="1123362"/>
    <lineage>
        <taxon>Bacteria</taxon>
        <taxon>Pseudomonadati</taxon>
        <taxon>Pseudomonadota</taxon>
        <taxon>Alphaproteobacteria</taxon>
        <taxon>Rhodospirillales</taxon>
        <taxon>Thalassobaculaceae</taxon>
        <taxon>Thalassobaculum</taxon>
    </lineage>
</organism>
<feature type="compositionally biased region" description="Basic and acidic residues" evidence="1">
    <location>
        <begin position="102"/>
        <end position="119"/>
    </location>
</feature>
<feature type="compositionally biased region" description="Basic and acidic residues" evidence="1">
    <location>
        <begin position="26"/>
        <end position="72"/>
    </location>
</feature>
<name>A0A8G2F053_9PROT</name>
<gene>
    <name evidence="2" type="ORF">SAMN05660686_04666</name>
</gene>
<comment type="caution">
    <text evidence="2">The sequence shown here is derived from an EMBL/GenBank/DDBJ whole genome shotgun (WGS) entry which is preliminary data.</text>
</comment>
<dbReference type="EMBL" id="FNBW01000019">
    <property type="protein sequence ID" value="SDG50903.1"/>
    <property type="molecule type" value="Genomic_DNA"/>
</dbReference>
<sequence length="127" mass="14332">MSHARDIKGPWLNAEVMNRTPQVHTAFDRSRDPMIARQLDDLEKTESQRRGESDGPVREFSKPAARQDKPEPALKPPPHMRGRADRDGWLTAERSAAFARAETMDAGREPAPEQDRTLTRDFSGPSL</sequence>
<keyword evidence="3" id="KW-1185">Reference proteome</keyword>
<dbReference type="Proteomes" id="UP000198615">
    <property type="component" value="Unassembled WGS sequence"/>
</dbReference>
<evidence type="ECO:0000256" key="1">
    <source>
        <dbReference type="SAM" id="MobiDB-lite"/>
    </source>
</evidence>
<accession>A0A8G2F053</accession>
<protein>
    <recommendedName>
        <fullName evidence="4">MobA/MobL family protein</fullName>
    </recommendedName>
</protein>
<dbReference type="AlphaFoldDB" id="A0A8G2F053"/>
<reference evidence="2 3" key="1">
    <citation type="submission" date="2016-10" db="EMBL/GenBank/DDBJ databases">
        <authorList>
            <person name="Varghese N."/>
            <person name="Submissions S."/>
        </authorList>
    </citation>
    <scope>NUCLEOTIDE SEQUENCE [LARGE SCALE GENOMIC DNA]</scope>
    <source>
        <strain evidence="2 3">DSM 18839</strain>
    </source>
</reference>
<proteinExistence type="predicted"/>
<evidence type="ECO:0008006" key="4">
    <source>
        <dbReference type="Google" id="ProtNLM"/>
    </source>
</evidence>
<dbReference type="RefSeq" id="WP_093154235.1">
    <property type="nucleotide sequence ID" value="NZ_FNBW01000019.1"/>
</dbReference>
<feature type="region of interest" description="Disordered" evidence="1">
    <location>
        <begin position="20"/>
        <end position="127"/>
    </location>
</feature>
<evidence type="ECO:0000313" key="3">
    <source>
        <dbReference type="Proteomes" id="UP000198615"/>
    </source>
</evidence>
<evidence type="ECO:0000313" key="2">
    <source>
        <dbReference type="EMBL" id="SDG50903.1"/>
    </source>
</evidence>